<comment type="caution">
    <text evidence="3">The sequence shown here is derived from an EMBL/GenBank/DDBJ whole genome shotgun (WGS) entry which is preliminary data.</text>
</comment>
<dbReference type="InterPro" id="IPR010559">
    <property type="entry name" value="Sig_transdc_His_kin_internal"/>
</dbReference>
<keyword evidence="3" id="KW-0418">Kinase</keyword>
<dbReference type="Gene3D" id="3.30.565.10">
    <property type="entry name" value="Histidine kinase-like ATPase, C-terminal domain"/>
    <property type="match status" value="1"/>
</dbReference>
<evidence type="ECO:0000313" key="4">
    <source>
        <dbReference type="Proteomes" id="UP000315439"/>
    </source>
</evidence>
<dbReference type="GO" id="GO:0000155">
    <property type="term" value="F:phosphorelay sensor kinase activity"/>
    <property type="evidence" value="ECO:0007669"/>
    <property type="project" value="InterPro"/>
</dbReference>
<feature type="transmembrane region" description="Helical" evidence="1">
    <location>
        <begin position="81"/>
        <end position="105"/>
    </location>
</feature>
<feature type="transmembrane region" description="Helical" evidence="1">
    <location>
        <begin position="49"/>
        <end position="69"/>
    </location>
</feature>
<gene>
    <name evidence="3" type="ORF">FLL46_00840</name>
</gene>
<dbReference type="SUPFAM" id="SSF55874">
    <property type="entry name" value="ATPase domain of HSP90 chaperone/DNA topoisomerase II/histidine kinase"/>
    <property type="match status" value="1"/>
</dbReference>
<dbReference type="OrthoDB" id="2514702at2"/>
<evidence type="ECO:0000256" key="1">
    <source>
        <dbReference type="SAM" id="Phobius"/>
    </source>
</evidence>
<dbReference type="InterPro" id="IPR050640">
    <property type="entry name" value="Bact_2-comp_sensor_kinase"/>
</dbReference>
<feature type="domain" description="Signal transduction histidine kinase internal region" evidence="2">
    <location>
        <begin position="170"/>
        <end position="248"/>
    </location>
</feature>
<dbReference type="RefSeq" id="WP_142891523.1">
    <property type="nucleotide sequence ID" value="NZ_ML660160.1"/>
</dbReference>
<dbReference type="PANTHER" id="PTHR34220:SF7">
    <property type="entry name" value="SENSOR HISTIDINE KINASE YPDA"/>
    <property type="match status" value="1"/>
</dbReference>
<keyword evidence="1" id="KW-0812">Transmembrane</keyword>
<keyword evidence="1" id="KW-1133">Transmembrane helix</keyword>
<reference evidence="3 4" key="1">
    <citation type="submission" date="2019-07" db="EMBL/GenBank/DDBJ databases">
        <title>Draft genome for Aliikangiella sp. M105.</title>
        <authorList>
            <person name="Wang G."/>
        </authorList>
    </citation>
    <scope>NUCLEOTIDE SEQUENCE [LARGE SCALE GENOMIC DNA]</scope>
    <source>
        <strain evidence="3 4">M105</strain>
    </source>
</reference>
<dbReference type="Proteomes" id="UP000315439">
    <property type="component" value="Unassembled WGS sequence"/>
</dbReference>
<evidence type="ECO:0000313" key="3">
    <source>
        <dbReference type="EMBL" id="TQV89459.1"/>
    </source>
</evidence>
<dbReference type="Pfam" id="PF06580">
    <property type="entry name" value="His_kinase"/>
    <property type="match status" value="1"/>
</dbReference>
<proteinExistence type="predicted"/>
<keyword evidence="4" id="KW-1185">Reference proteome</keyword>
<accession>A0A545UJ17</accession>
<dbReference type="EMBL" id="VIKS01000001">
    <property type="protein sequence ID" value="TQV89459.1"/>
    <property type="molecule type" value="Genomic_DNA"/>
</dbReference>
<dbReference type="GO" id="GO:0016020">
    <property type="term" value="C:membrane"/>
    <property type="evidence" value="ECO:0007669"/>
    <property type="project" value="InterPro"/>
</dbReference>
<feature type="transmembrane region" description="Helical" evidence="1">
    <location>
        <begin position="12"/>
        <end position="29"/>
    </location>
</feature>
<keyword evidence="3" id="KW-0808">Transferase</keyword>
<dbReference type="AlphaFoldDB" id="A0A545UJ17"/>
<dbReference type="PANTHER" id="PTHR34220">
    <property type="entry name" value="SENSOR HISTIDINE KINASE YPDA"/>
    <property type="match status" value="1"/>
</dbReference>
<dbReference type="InterPro" id="IPR036890">
    <property type="entry name" value="HATPase_C_sf"/>
</dbReference>
<protein>
    <submittedName>
        <fullName evidence="3">Sensor histidine kinase</fullName>
    </submittedName>
</protein>
<keyword evidence="1" id="KW-0472">Membrane</keyword>
<organism evidence="3 4">
    <name type="scientific">Aliikangiella coralliicola</name>
    <dbReference type="NCBI Taxonomy" id="2592383"/>
    <lineage>
        <taxon>Bacteria</taxon>
        <taxon>Pseudomonadati</taxon>
        <taxon>Pseudomonadota</taxon>
        <taxon>Gammaproteobacteria</taxon>
        <taxon>Oceanospirillales</taxon>
        <taxon>Pleioneaceae</taxon>
        <taxon>Aliikangiella</taxon>
    </lineage>
</organism>
<evidence type="ECO:0000259" key="2">
    <source>
        <dbReference type="Pfam" id="PF06580"/>
    </source>
</evidence>
<sequence>MFAYYKLTSGQYLFWFVIWSILAVIMAQTEIADSSRGGFSGFAWEPWCWAFSAAYAYALLTPIIVYWCHRWPIESNVIVKTAIRLIFLYFPIALLFITLMLGFRHLTYWVLLDKPYNTGDIVTRYIYEFPKSLSLFFVVVFITYTRIFQRKAQAEQLNVTRLHGQLMESRLESLQNQLNPHFLFNTLNLISSTMYQSVDKADSIISRLGDILRYSLTTQHKTFVTLQEELEAMQSFIEIAELRFGDRFSASFDVADEARNAMIPAMLLQPILENAFKYGIEPADNGGTIVVTASIKQGRLILCILNSVHATNITTESFGIGLNNTRKRLQFLYEGKGELTLTSIDRSRVELKVSIPFERLSDE</sequence>
<feature type="transmembrane region" description="Helical" evidence="1">
    <location>
        <begin position="125"/>
        <end position="144"/>
    </location>
</feature>
<name>A0A545UJ17_9GAMM</name>